<evidence type="ECO:0000313" key="2">
    <source>
        <dbReference type="EMBL" id="CAK6970858.1"/>
    </source>
</evidence>
<feature type="region of interest" description="Disordered" evidence="1">
    <location>
        <begin position="1"/>
        <end position="26"/>
    </location>
</feature>
<proteinExistence type="predicted"/>
<dbReference type="EMBL" id="CAWUFR010000166">
    <property type="protein sequence ID" value="CAK6970858.1"/>
    <property type="molecule type" value="Genomic_DNA"/>
</dbReference>
<evidence type="ECO:0000256" key="1">
    <source>
        <dbReference type="SAM" id="MobiDB-lite"/>
    </source>
</evidence>
<feature type="region of interest" description="Disordered" evidence="1">
    <location>
        <begin position="43"/>
        <end position="88"/>
    </location>
</feature>
<evidence type="ECO:0000313" key="3">
    <source>
        <dbReference type="Proteomes" id="UP001314229"/>
    </source>
</evidence>
<comment type="caution">
    <text evidence="2">The sequence shown here is derived from an EMBL/GenBank/DDBJ whole genome shotgun (WGS) entry which is preliminary data.</text>
</comment>
<dbReference type="Proteomes" id="UP001314229">
    <property type="component" value="Unassembled WGS sequence"/>
</dbReference>
<reference evidence="2 3" key="1">
    <citation type="submission" date="2024-01" db="EMBL/GenBank/DDBJ databases">
        <authorList>
            <person name="Alioto T."/>
            <person name="Alioto T."/>
            <person name="Gomez Garrido J."/>
        </authorList>
    </citation>
    <scope>NUCLEOTIDE SEQUENCE [LARGE SCALE GENOMIC DNA]</scope>
</reference>
<keyword evidence="3" id="KW-1185">Reference proteome</keyword>
<dbReference type="AlphaFoldDB" id="A0AAV1PGW0"/>
<gene>
    <name evidence="2" type="ORF">FSCOSCO3_A029577</name>
</gene>
<accession>A0AAV1PGW0</accession>
<name>A0AAV1PGW0_SCOSC</name>
<protein>
    <submittedName>
        <fullName evidence="2">Uncharacterized protein</fullName>
    </submittedName>
</protein>
<feature type="compositionally biased region" description="Polar residues" evidence="1">
    <location>
        <begin position="16"/>
        <end position="26"/>
    </location>
</feature>
<sequence length="142" mass="16082">MEKLSHHGMCSKRAHGSSSSLSNRKHQMSTQCVLGLGEDEFGEREGTTGLPAALKLGPSPNPFKREPVRPHHPQPLLRPIRSTTDASKTVEKRSSWHHTTDSQCFFFFCVFFLLEPSTQRRLRPRAAFLKNHKKFISSLDGK</sequence>
<organism evidence="2 3">
    <name type="scientific">Scomber scombrus</name>
    <name type="common">Atlantic mackerel</name>
    <name type="synonym">Scomber vernalis</name>
    <dbReference type="NCBI Taxonomy" id="13677"/>
    <lineage>
        <taxon>Eukaryota</taxon>
        <taxon>Metazoa</taxon>
        <taxon>Chordata</taxon>
        <taxon>Craniata</taxon>
        <taxon>Vertebrata</taxon>
        <taxon>Euteleostomi</taxon>
        <taxon>Actinopterygii</taxon>
        <taxon>Neopterygii</taxon>
        <taxon>Teleostei</taxon>
        <taxon>Neoteleostei</taxon>
        <taxon>Acanthomorphata</taxon>
        <taxon>Pelagiaria</taxon>
        <taxon>Scombriformes</taxon>
        <taxon>Scombridae</taxon>
        <taxon>Scomber</taxon>
    </lineage>
</organism>